<dbReference type="EMBL" id="ARYH01000004">
    <property type="protein sequence ID" value="KCZ82664.1"/>
    <property type="molecule type" value="Genomic_DNA"/>
</dbReference>
<proteinExistence type="predicted"/>
<evidence type="ECO:0000256" key="5">
    <source>
        <dbReference type="ARBA" id="ARBA00023237"/>
    </source>
</evidence>
<dbReference type="OrthoDB" id="7616984at2"/>
<organism evidence="7 8">
    <name type="scientific">Hyphomonas adhaerens MHS-3</name>
    <dbReference type="NCBI Taxonomy" id="1280949"/>
    <lineage>
        <taxon>Bacteria</taxon>
        <taxon>Pseudomonadati</taxon>
        <taxon>Pseudomonadota</taxon>
        <taxon>Alphaproteobacteria</taxon>
        <taxon>Hyphomonadales</taxon>
        <taxon>Hyphomonadaceae</taxon>
        <taxon>Hyphomonas</taxon>
    </lineage>
</organism>
<name>A0A069E030_9PROT</name>
<keyword evidence="8" id="KW-1185">Reference proteome</keyword>
<comment type="subcellular location">
    <subcellularLocation>
        <location evidence="1">Cell outer membrane</location>
    </subcellularLocation>
</comment>
<dbReference type="PANTHER" id="PTHR30026:SF20">
    <property type="entry name" value="OUTER MEMBRANE PROTEIN TOLC"/>
    <property type="match status" value="1"/>
</dbReference>
<keyword evidence="5" id="KW-0998">Cell outer membrane</keyword>
<feature type="chain" id="PRO_5001663668" evidence="6">
    <location>
        <begin position="23"/>
        <end position="409"/>
    </location>
</feature>
<dbReference type="RefSeq" id="WP_035573790.1">
    <property type="nucleotide sequence ID" value="NZ_ARYH01000004.1"/>
</dbReference>
<dbReference type="Proteomes" id="UP000027446">
    <property type="component" value="Unassembled WGS sequence"/>
</dbReference>
<comment type="caution">
    <text evidence="7">The sequence shown here is derived from an EMBL/GenBank/DDBJ whole genome shotgun (WGS) entry which is preliminary data.</text>
</comment>
<accession>A0A069E030</accession>
<evidence type="ECO:0000313" key="7">
    <source>
        <dbReference type="EMBL" id="KCZ82664.1"/>
    </source>
</evidence>
<evidence type="ECO:0000256" key="3">
    <source>
        <dbReference type="ARBA" id="ARBA00022692"/>
    </source>
</evidence>
<feature type="signal peptide" evidence="6">
    <location>
        <begin position="1"/>
        <end position="22"/>
    </location>
</feature>
<evidence type="ECO:0000256" key="2">
    <source>
        <dbReference type="ARBA" id="ARBA00022452"/>
    </source>
</evidence>
<evidence type="ECO:0000256" key="1">
    <source>
        <dbReference type="ARBA" id="ARBA00004442"/>
    </source>
</evidence>
<dbReference type="eggNOG" id="COG1538">
    <property type="taxonomic scope" value="Bacteria"/>
</dbReference>
<keyword evidence="2" id="KW-1134">Transmembrane beta strand</keyword>
<keyword evidence="4" id="KW-0472">Membrane</keyword>
<evidence type="ECO:0000256" key="6">
    <source>
        <dbReference type="SAM" id="SignalP"/>
    </source>
</evidence>
<dbReference type="PANTHER" id="PTHR30026">
    <property type="entry name" value="OUTER MEMBRANE PROTEIN TOLC"/>
    <property type="match status" value="1"/>
</dbReference>
<dbReference type="Gene3D" id="1.20.1600.10">
    <property type="entry name" value="Outer membrane efflux proteins (OEP)"/>
    <property type="match status" value="1"/>
</dbReference>
<dbReference type="GO" id="GO:1990281">
    <property type="term" value="C:efflux pump complex"/>
    <property type="evidence" value="ECO:0007669"/>
    <property type="project" value="TreeGrafter"/>
</dbReference>
<keyword evidence="3" id="KW-0812">Transmembrane</keyword>
<dbReference type="STRING" id="1280949.HAD_16422"/>
<evidence type="ECO:0000256" key="4">
    <source>
        <dbReference type="ARBA" id="ARBA00023136"/>
    </source>
</evidence>
<protein>
    <submittedName>
        <fullName evidence="7">Outer membrane efflux protein</fullName>
    </submittedName>
</protein>
<dbReference type="GO" id="GO:0009279">
    <property type="term" value="C:cell outer membrane"/>
    <property type="evidence" value="ECO:0007669"/>
    <property type="project" value="UniProtKB-SubCell"/>
</dbReference>
<reference evidence="7 8" key="1">
    <citation type="journal article" date="2014" name="Antonie Van Leeuwenhoek">
        <title>Hyphomonas beringensis sp. nov. and Hyphomonas chukchiensis sp. nov., isolated from surface seawater of the Bering Sea and Chukchi Sea.</title>
        <authorList>
            <person name="Li C."/>
            <person name="Lai Q."/>
            <person name="Li G."/>
            <person name="Dong C."/>
            <person name="Wang J."/>
            <person name="Liao Y."/>
            <person name="Shao Z."/>
        </authorList>
    </citation>
    <scope>NUCLEOTIDE SEQUENCE [LARGE SCALE GENOMIC DNA]</scope>
    <source>
        <strain evidence="7 8">MHS-3</strain>
    </source>
</reference>
<gene>
    <name evidence="7" type="ORF">HAD_16422</name>
</gene>
<dbReference type="InterPro" id="IPR051906">
    <property type="entry name" value="TolC-like"/>
</dbReference>
<keyword evidence="6" id="KW-0732">Signal</keyword>
<dbReference type="SUPFAM" id="SSF56954">
    <property type="entry name" value="Outer membrane efflux proteins (OEP)"/>
    <property type="match status" value="1"/>
</dbReference>
<dbReference type="AlphaFoldDB" id="A0A069E030"/>
<evidence type="ECO:0000313" key="8">
    <source>
        <dbReference type="Proteomes" id="UP000027446"/>
    </source>
</evidence>
<dbReference type="GO" id="GO:0015288">
    <property type="term" value="F:porin activity"/>
    <property type="evidence" value="ECO:0007669"/>
    <property type="project" value="TreeGrafter"/>
</dbReference>
<sequence>MKLPLLAAALLGSLFLALPAAGQTDPVVDLMEQSIRTSPSFRSARADIDRASASANRIASGPYEFEVNASGGQRKIDDPLAAENRYTEWSAGISRTVRLPGKRQVDTNLARLEIDLAGTGLDQSLFNERQKFATLWSTWRRADLLSESSASQAAEALRIAELQQIAVDKGAERQIRADQLAAEAGLLQLQAEQDRTATQVARAALVARYPDIVFPERTTPLDVSDEMITPLFETDIENTPAYRRAGLVAEQARLKAQRARMEKRPDPTFGLDFGNEFGGSETSVMARVSIPIGGSARQAYAREMSASATVAELDRVTAQREAFQAVQSARQSIGAAMTLYEKSLETAESSRKILETIQKGYEYGEITITEFLNGRRAYISAQRMVAEQRARLEGDVLHLLALTGGPKAE</sequence>
<dbReference type="PATRIC" id="fig|1280949.3.peg.3333"/>
<dbReference type="GO" id="GO:0015562">
    <property type="term" value="F:efflux transmembrane transporter activity"/>
    <property type="evidence" value="ECO:0007669"/>
    <property type="project" value="InterPro"/>
</dbReference>